<keyword evidence="2" id="KW-0964">Secreted</keyword>
<proteinExistence type="predicted"/>
<evidence type="ECO:0000256" key="2">
    <source>
        <dbReference type="ARBA" id="ARBA00022525"/>
    </source>
</evidence>
<dbReference type="InterPro" id="IPR017996">
    <property type="entry name" value="MRJP/yellow-related"/>
</dbReference>
<reference evidence="3" key="1">
    <citation type="submission" date="2022-12" db="EMBL/GenBank/DDBJ databases">
        <title>Complete genome sequence of an Australian strain of Rouxiella badensis DAR84756 and resolution of the R. badensis DSM100043 and R. chamberiensis DSM28324 genomes.</title>
        <authorList>
            <person name="Paul S."/>
            <person name="Anderson P.J."/>
            <person name="Maynard G."/>
            <person name="Dyall-Smith M."/>
            <person name="Kudinha T."/>
        </authorList>
    </citation>
    <scope>NUCLEOTIDE SEQUENCE</scope>
    <source>
        <strain evidence="3">DSM 28324</strain>
    </source>
</reference>
<accession>A0ABY7HRE5</accession>
<dbReference type="PANTHER" id="PTHR10009">
    <property type="entry name" value="PROTEIN YELLOW-RELATED"/>
    <property type="match status" value="1"/>
</dbReference>
<dbReference type="InterPro" id="IPR011042">
    <property type="entry name" value="6-blade_b-propeller_TolB-like"/>
</dbReference>
<gene>
    <name evidence="3" type="ORF">O1V66_02460</name>
</gene>
<evidence type="ECO:0000256" key="1">
    <source>
        <dbReference type="ARBA" id="ARBA00004613"/>
    </source>
</evidence>
<dbReference type="EMBL" id="CP114058">
    <property type="protein sequence ID" value="WAT01644.1"/>
    <property type="molecule type" value="Genomic_DNA"/>
</dbReference>
<organism evidence="3 4">
    <name type="scientific">Rouxiella chamberiensis</name>
    <dbReference type="NCBI Taxonomy" id="1513468"/>
    <lineage>
        <taxon>Bacteria</taxon>
        <taxon>Pseudomonadati</taxon>
        <taxon>Pseudomonadota</taxon>
        <taxon>Gammaproteobacteria</taxon>
        <taxon>Enterobacterales</taxon>
        <taxon>Yersiniaceae</taxon>
        <taxon>Rouxiella</taxon>
    </lineage>
</organism>
<dbReference type="RefSeq" id="WP_269128064.1">
    <property type="nucleotide sequence ID" value="NZ_CP114058.1"/>
</dbReference>
<sequence>MADAKPEIIGRLDKPVPDPSGIAVSSSNRVFLGFPRHADNHSWYALGELKNNKVTPYPDNILGSTQKGHYADWLVSPHGMYIDKNDVLWVLDDGKRAGESEIPEGAAKVIGIDTKTNKVVHKVIIRKPVLNSGSHYNDLRVDLSHGAEGTIYIANSGFKEHFSLVVMDIATGNQKEVLVNHYSTSPEPGFVAFLEGKPHKYDFNNQTFPLGAQTVFQSAPIIRRFTGRHSAAVICTAFPLRY</sequence>
<evidence type="ECO:0000313" key="3">
    <source>
        <dbReference type="EMBL" id="WAT01644.1"/>
    </source>
</evidence>
<name>A0ABY7HRE5_9GAMM</name>
<dbReference type="Proteomes" id="UP001164712">
    <property type="component" value="Chromosome"/>
</dbReference>
<dbReference type="Gene3D" id="2.120.10.30">
    <property type="entry name" value="TolB, C-terminal domain"/>
    <property type="match status" value="1"/>
</dbReference>
<evidence type="ECO:0000313" key="4">
    <source>
        <dbReference type="Proteomes" id="UP001164712"/>
    </source>
</evidence>
<dbReference type="PANTHER" id="PTHR10009:SF18">
    <property type="entry name" value="PROTEIN YELLOW-LIKE PROTEIN"/>
    <property type="match status" value="1"/>
</dbReference>
<protein>
    <submittedName>
        <fullName evidence="3">L-dopachrome tautomerase-related protein</fullName>
    </submittedName>
</protein>
<keyword evidence="4" id="KW-1185">Reference proteome</keyword>
<dbReference type="Pfam" id="PF03022">
    <property type="entry name" value="MRJP"/>
    <property type="match status" value="1"/>
</dbReference>
<comment type="subcellular location">
    <subcellularLocation>
        <location evidence="1">Secreted</location>
    </subcellularLocation>
</comment>
<dbReference type="SUPFAM" id="SSF101898">
    <property type="entry name" value="NHL repeat"/>
    <property type="match status" value="1"/>
</dbReference>